<feature type="transmembrane region" description="Helical" evidence="2">
    <location>
        <begin position="60"/>
        <end position="80"/>
    </location>
</feature>
<evidence type="ECO:0000256" key="1">
    <source>
        <dbReference type="SAM" id="MobiDB-lite"/>
    </source>
</evidence>
<evidence type="ECO:0008006" key="5">
    <source>
        <dbReference type="Google" id="ProtNLM"/>
    </source>
</evidence>
<proteinExistence type="predicted"/>
<reference evidence="3" key="1">
    <citation type="submission" date="2013-11" db="EMBL/GenBank/DDBJ databases">
        <title>Genome sequence of the fusiform rust pathogen reveals effectors for host alternation and coevolution with pine.</title>
        <authorList>
            <consortium name="DOE Joint Genome Institute"/>
            <person name="Smith K."/>
            <person name="Pendleton A."/>
            <person name="Kubisiak T."/>
            <person name="Anderson C."/>
            <person name="Salamov A."/>
            <person name="Aerts A."/>
            <person name="Riley R."/>
            <person name="Clum A."/>
            <person name="Lindquist E."/>
            <person name="Ence D."/>
            <person name="Campbell M."/>
            <person name="Kronenberg Z."/>
            <person name="Feau N."/>
            <person name="Dhillon B."/>
            <person name="Hamelin R."/>
            <person name="Burleigh J."/>
            <person name="Smith J."/>
            <person name="Yandell M."/>
            <person name="Nelson C."/>
            <person name="Grigoriev I."/>
            <person name="Davis J."/>
        </authorList>
    </citation>
    <scope>NUCLEOTIDE SEQUENCE</scope>
    <source>
        <strain evidence="3">G11</strain>
    </source>
</reference>
<evidence type="ECO:0000256" key="2">
    <source>
        <dbReference type="SAM" id="Phobius"/>
    </source>
</evidence>
<keyword evidence="2" id="KW-0472">Membrane</keyword>
<feature type="transmembrane region" description="Helical" evidence="2">
    <location>
        <begin position="143"/>
        <end position="163"/>
    </location>
</feature>
<feature type="transmembrane region" description="Helical" evidence="2">
    <location>
        <begin position="86"/>
        <end position="103"/>
    </location>
</feature>
<dbReference type="OrthoDB" id="2555434at2759"/>
<keyword evidence="4" id="KW-1185">Reference proteome</keyword>
<keyword evidence="2" id="KW-0812">Transmembrane</keyword>
<gene>
    <name evidence="3" type="ORF">CROQUDRAFT_651358</name>
</gene>
<name>A0A9P6NVI2_9BASI</name>
<evidence type="ECO:0000313" key="4">
    <source>
        <dbReference type="Proteomes" id="UP000886653"/>
    </source>
</evidence>
<feature type="region of interest" description="Disordered" evidence="1">
    <location>
        <begin position="1"/>
        <end position="20"/>
    </location>
</feature>
<evidence type="ECO:0000313" key="3">
    <source>
        <dbReference type="EMBL" id="KAG0151157.1"/>
    </source>
</evidence>
<dbReference type="EMBL" id="MU167214">
    <property type="protein sequence ID" value="KAG0151157.1"/>
    <property type="molecule type" value="Genomic_DNA"/>
</dbReference>
<sequence length="165" mass="18852">MSVTVSPSAPTPPRRCPVNVHTDKPSIQELYRGHRPASLIVDDVDERTEWRARQRTHDGAYLRTALLCSTYALMILKLFSREFDKVGLTYAILALVLLVVSFLRRKRLNEDFLDKYLPTTLDPITGEQTNRIWGRQFRTSGDIVILLSTCVLAIQISLVVLLWKV</sequence>
<protein>
    <recommendedName>
        <fullName evidence="5">DUF202 domain-containing protein</fullName>
    </recommendedName>
</protein>
<dbReference type="AlphaFoldDB" id="A0A9P6NVI2"/>
<dbReference type="PANTHER" id="PTHR38646:SF1">
    <property type="entry name" value="DUF202 DOMAIN-CONTAINING PROTEIN"/>
    <property type="match status" value="1"/>
</dbReference>
<comment type="caution">
    <text evidence="3">The sequence shown here is derived from an EMBL/GenBank/DDBJ whole genome shotgun (WGS) entry which is preliminary data.</text>
</comment>
<accession>A0A9P6NVI2</accession>
<organism evidence="3 4">
    <name type="scientific">Cronartium quercuum f. sp. fusiforme G11</name>
    <dbReference type="NCBI Taxonomy" id="708437"/>
    <lineage>
        <taxon>Eukaryota</taxon>
        <taxon>Fungi</taxon>
        <taxon>Dikarya</taxon>
        <taxon>Basidiomycota</taxon>
        <taxon>Pucciniomycotina</taxon>
        <taxon>Pucciniomycetes</taxon>
        <taxon>Pucciniales</taxon>
        <taxon>Coleosporiaceae</taxon>
        <taxon>Cronartium</taxon>
    </lineage>
</organism>
<dbReference type="PANTHER" id="PTHR38646">
    <property type="entry name" value="YALI0F00814P"/>
    <property type="match status" value="1"/>
</dbReference>
<keyword evidence="2" id="KW-1133">Transmembrane helix</keyword>
<dbReference type="Proteomes" id="UP000886653">
    <property type="component" value="Unassembled WGS sequence"/>
</dbReference>